<feature type="transmembrane region" description="Helical" evidence="1">
    <location>
        <begin position="62"/>
        <end position="85"/>
    </location>
</feature>
<keyword evidence="1" id="KW-0812">Transmembrane</keyword>
<sequence>MSIMIYTIIAIVLLIVSGGLFYLNWQRPYLEPTTAPKNQAAKLRLQRQARQSATAASSKGNLNFLISQISLWLGLISWLVSFYLLETKLDLLVVSTRVSWISAVLMVAGAALLMVYPLVWSSTHYHYWTAQSLAKQPFVLVNGKRFKHYRQRQIWGTFAIAVAGLLFWTVRILATGTEPVIGFQDLIMALIAAIPIIALVVGLAQLPYLSQNRYLIMTSQEVRFGQRHYQATKALIKHQPKLKAKIITVQSIRLVGYVLGLVSFWIVYRNIVAPAFSVDLTAVFPAAIVALVALCCVAGVGFFWPQHNYDYLHSLDTTNLPFKIAAPETFARFNYHLRFFHLATTIIWIAIWLTILGSYYYLTLMAAYSSYSY</sequence>
<feature type="transmembrane region" description="Helical" evidence="1">
    <location>
        <begin position="97"/>
        <end position="119"/>
    </location>
</feature>
<feature type="transmembrane region" description="Helical" evidence="1">
    <location>
        <begin position="246"/>
        <end position="268"/>
    </location>
</feature>
<dbReference type="RefSeq" id="WP_137615339.1">
    <property type="nucleotide sequence ID" value="NZ_BJDI01000002.1"/>
</dbReference>
<feature type="transmembrane region" description="Helical" evidence="1">
    <location>
        <begin position="6"/>
        <end position="25"/>
    </location>
</feature>
<evidence type="ECO:0000313" key="2">
    <source>
        <dbReference type="EMBL" id="MFC6201724.1"/>
    </source>
</evidence>
<feature type="transmembrane region" description="Helical" evidence="1">
    <location>
        <begin position="186"/>
        <end position="209"/>
    </location>
</feature>
<comment type="caution">
    <text evidence="2">The sequence shown here is derived from an EMBL/GenBank/DDBJ whole genome shotgun (WGS) entry which is preliminary data.</text>
</comment>
<protein>
    <recommendedName>
        <fullName evidence="4">Integral membrane protein</fullName>
    </recommendedName>
</protein>
<reference evidence="3" key="1">
    <citation type="journal article" date="2019" name="Int. J. Syst. Evol. Microbiol.">
        <title>The Global Catalogue of Microorganisms (GCM) 10K type strain sequencing project: providing services to taxonomists for standard genome sequencing and annotation.</title>
        <authorList>
            <consortium name="The Broad Institute Genomics Platform"/>
            <consortium name="The Broad Institute Genome Sequencing Center for Infectious Disease"/>
            <person name="Wu L."/>
            <person name="Ma J."/>
        </authorList>
    </citation>
    <scope>NUCLEOTIDE SEQUENCE [LARGE SCALE GENOMIC DNA]</scope>
    <source>
        <strain evidence="3">CCM 8930</strain>
    </source>
</reference>
<evidence type="ECO:0000256" key="1">
    <source>
        <dbReference type="SAM" id="Phobius"/>
    </source>
</evidence>
<keyword evidence="3" id="KW-1185">Reference proteome</keyword>
<name>A0ABW1SKF9_9LACO</name>
<feature type="transmembrane region" description="Helical" evidence="1">
    <location>
        <begin position="339"/>
        <end position="362"/>
    </location>
</feature>
<keyword evidence="1" id="KW-0472">Membrane</keyword>
<organism evidence="2 3">
    <name type="scientific">Lactiplantibacillus nangangensis</name>
    <dbReference type="NCBI Taxonomy" id="2559917"/>
    <lineage>
        <taxon>Bacteria</taxon>
        <taxon>Bacillati</taxon>
        <taxon>Bacillota</taxon>
        <taxon>Bacilli</taxon>
        <taxon>Lactobacillales</taxon>
        <taxon>Lactobacillaceae</taxon>
        <taxon>Lactiplantibacillus</taxon>
    </lineage>
</organism>
<gene>
    <name evidence="2" type="ORF">ACFP1L_07545</name>
</gene>
<evidence type="ECO:0000313" key="3">
    <source>
        <dbReference type="Proteomes" id="UP001596171"/>
    </source>
</evidence>
<proteinExistence type="predicted"/>
<accession>A0ABW1SKF9</accession>
<feature type="transmembrane region" description="Helical" evidence="1">
    <location>
        <begin position="154"/>
        <end position="174"/>
    </location>
</feature>
<dbReference type="Proteomes" id="UP001596171">
    <property type="component" value="Unassembled WGS sequence"/>
</dbReference>
<feature type="transmembrane region" description="Helical" evidence="1">
    <location>
        <begin position="280"/>
        <end position="304"/>
    </location>
</feature>
<evidence type="ECO:0008006" key="4">
    <source>
        <dbReference type="Google" id="ProtNLM"/>
    </source>
</evidence>
<dbReference type="EMBL" id="JBHSSE010000016">
    <property type="protein sequence ID" value="MFC6201724.1"/>
    <property type="molecule type" value="Genomic_DNA"/>
</dbReference>
<keyword evidence="1" id="KW-1133">Transmembrane helix</keyword>